<dbReference type="PANTHER" id="PTHR43550">
    <property type="entry name" value="3-KETODIHYDROSPHINGOSINE REDUCTASE"/>
    <property type="match status" value="1"/>
</dbReference>
<dbReference type="EMBL" id="PUHQ01000160">
    <property type="protein sequence ID" value="KAG0654134.1"/>
    <property type="molecule type" value="Genomic_DNA"/>
</dbReference>
<dbReference type="FunFam" id="3.40.50.720:FF:000468">
    <property type="entry name" value="Short-chain dehydrogenase, putative"/>
    <property type="match status" value="1"/>
</dbReference>
<dbReference type="InterPro" id="IPR002347">
    <property type="entry name" value="SDR_fam"/>
</dbReference>
<accession>A0A9P7B233</accession>
<evidence type="ECO:0000256" key="2">
    <source>
        <dbReference type="ARBA" id="ARBA00004760"/>
    </source>
</evidence>
<dbReference type="AlphaFoldDB" id="A0A9P7B233"/>
<evidence type="ECO:0000256" key="1">
    <source>
        <dbReference type="ARBA" id="ARBA00004240"/>
    </source>
</evidence>
<evidence type="ECO:0000256" key="3">
    <source>
        <dbReference type="ARBA" id="ARBA00004991"/>
    </source>
</evidence>
<keyword evidence="7" id="KW-0560">Oxidoreductase</keyword>
<name>A0A9P7B233_RHOMI</name>
<dbReference type="Proteomes" id="UP000777482">
    <property type="component" value="Unassembled WGS sequence"/>
</dbReference>
<comment type="function">
    <text evidence="10">Catalyzes the reduction of 3'-oxosphinganine (3-ketodihydrosphingosine/KDS) to sphinganine (dihydrosphingosine/DHS), the second step of de novo sphingolipid biosynthesis.</text>
</comment>
<evidence type="ECO:0000313" key="14">
    <source>
        <dbReference type="Proteomes" id="UP000777482"/>
    </source>
</evidence>
<dbReference type="Pfam" id="PF00106">
    <property type="entry name" value="adh_short"/>
    <property type="match status" value="2"/>
</dbReference>
<dbReference type="GO" id="GO:0047560">
    <property type="term" value="F:3-dehydrosphinganine reductase activity"/>
    <property type="evidence" value="ECO:0007669"/>
    <property type="project" value="UniProtKB-EC"/>
</dbReference>
<comment type="pathway">
    <text evidence="2">Lipid metabolism; sphingolipid metabolism.</text>
</comment>
<keyword evidence="8" id="KW-0443">Lipid metabolism</keyword>
<dbReference type="PANTHER" id="PTHR43550:SF3">
    <property type="entry name" value="3-KETODIHYDROSPHINGOSINE REDUCTASE"/>
    <property type="match status" value="1"/>
</dbReference>
<dbReference type="SUPFAM" id="SSF51735">
    <property type="entry name" value="NAD(P)-binding Rossmann-fold domains"/>
    <property type="match status" value="1"/>
</dbReference>
<evidence type="ECO:0000256" key="9">
    <source>
        <dbReference type="ARBA" id="ARBA00026112"/>
    </source>
</evidence>
<evidence type="ECO:0000256" key="5">
    <source>
        <dbReference type="ARBA" id="ARBA00022857"/>
    </source>
</evidence>
<dbReference type="CDD" id="cd08939">
    <property type="entry name" value="KDSR-like_SDR_c"/>
    <property type="match status" value="1"/>
</dbReference>
<sequence length="351" mass="38400">MSAFIGLSEHYERVSANRLAQASFAALAVLIVSSWLIMPLFSSSPRTRRKERFTPRGKHCYIGGGSEGLGLSLACQLAERGAHVTILSRSQAKLDKALAEIQVRTVDADSGGRFLHPTSLTRSANLPQTHRQSPTQIFQAYACDLTDPSAAASTLHTACRAHTSSSPDYVFACAGGCVPGFFADMPAAKHWECMEWNFRTCLNTVHEAVCAMKKEGKEGGRVVLTSSVLALMSFAGYSTYSPSKYAIRGLAEALRNELQLYGISVHLFLPATIYSPGFENEQRLKPDVTKKIEGPDEGMSPDGVAKEMLKGLERNDFYITYEPVGHMLRNSRGITPRNNLLLDTFWGLVGT</sequence>
<organism evidence="13 14">
    <name type="scientific">Rhodotorula mucilaginosa</name>
    <name type="common">Yeast</name>
    <name type="synonym">Rhodotorula rubra</name>
    <dbReference type="NCBI Taxonomy" id="5537"/>
    <lineage>
        <taxon>Eukaryota</taxon>
        <taxon>Fungi</taxon>
        <taxon>Dikarya</taxon>
        <taxon>Basidiomycota</taxon>
        <taxon>Pucciniomycotina</taxon>
        <taxon>Microbotryomycetes</taxon>
        <taxon>Sporidiobolales</taxon>
        <taxon>Sporidiobolaceae</taxon>
        <taxon>Rhodotorula</taxon>
    </lineage>
</organism>
<keyword evidence="4" id="KW-0256">Endoplasmic reticulum</keyword>
<dbReference type="GO" id="GO:0005789">
    <property type="term" value="C:endoplasmic reticulum membrane"/>
    <property type="evidence" value="ECO:0007669"/>
    <property type="project" value="TreeGrafter"/>
</dbReference>
<keyword evidence="5" id="KW-0521">NADP</keyword>
<comment type="caution">
    <text evidence="13">The sequence shown here is derived from an EMBL/GenBank/DDBJ whole genome shotgun (WGS) entry which is preliminary data.</text>
</comment>
<dbReference type="EC" id="1.1.1.102" evidence="9"/>
<keyword evidence="12" id="KW-1133">Transmembrane helix</keyword>
<evidence type="ECO:0000313" key="13">
    <source>
        <dbReference type="EMBL" id="KAG0654134.1"/>
    </source>
</evidence>
<gene>
    <name evidence="13" type="primary">TSC10</name>
    <name evidence="13" type="ORF">C6P46_001944</name>
</gene>
<evidence type="ECO:0000256" key="12">
    <source>
        <dbReference type="SAM" id="Phobius"/>
    </source>
</evidence>
<keyword evidence="6" id="KW-0746">Sphingolipid metabolism</keyword>
<dbReference type="GO" id="GO:0006666">
    <property type="term" value="P:3-keto-sphinganine metabolic process"/>
    <property type="evidence" value="ECO:0007669"/>
    <property type="project" value="InterPro"/>
</dbReference>
<evidence type="ECO:0000256" key="11">
    <source>
        <dbReference type="ARBA" id="ARBA00048930"/>
    </source>
</evidence>
<evidence type="ECO:0000256" key="4">
    <source>
        <dbReference type="ARBA" id="ARBA00022824"/>
    </source>
</evidence>
<dbReference type="InterPro" id="IPR045022">
    <property type="entry name" value="KDSR-like"/>
</dbReference>
<reference evidence="13 14" key="1">
    <citation type="submission" date="2020-11" db="EMBL/GenBank/DDBJ databases">
        <title>Kefir isolates.</title>
        <authorList>
            <person name="Marcisauskas S."/>
            <person name="Kim Y."/>
            <person name="Blasche S."/>
        </authorList>
    </citation>
    <scope>NUCLEOTIDE SEQUENCE [LARGE SCALE GENOMIC DNA]</scope>
    <source>
        <strain evidence="13 14">KR</strain>
    </source>
</reference>
<protein>
    <recommendedName>
        <fullName evidence="9">3-dehydrosphinganine reductase</fullName>
        <ecNumber evidence="9">1.1.1.102</ecNumber>
    </recommendedName>
</protein>
<dbReference type="PRINTS" id="PR00081">
    <property type="entry name" value="GDHRDH"/>
</dbReference>
<dbReference type="Gene3D" id="3.40.50.720">
    <property type="entry name" value="NAD(P)-binding Rossmann-like Domain"/>
    <property type="match status" value="1"/>
</dbReference>
<evidence type="ECO:0000256" key="8">
    <source>
        <dbReference type="ARBA" id="ARBA00023098"/>
    </source>
</evidence>
<dbReference type="OrthoDB" id="10267115at2759"/>
<keyword evidence="14" id="KW-1185">Reference proteome</keyword>
<comment type="subcellular location">
    <subcellularLocation>
        <location evidence="1">Endoplasmic reticulum</location>
    </subcellularLocation>
</comment>
<keyword evidence="12" id="KW-0812">Transmembrane</keyword>
<feature type="transmembrane region" description="Helical" evidence="12">
    <location>
        <begin position="20"/>
        <end position="42"/>
    </location>
</feature>
<evidence type="ECO:0000256" key="6">
    <source>
        <dbReference type="ARBA" id="ARBA00022919"/>
    </source>
</evidence>
<proteinExistence type="predicted"/>
<evidence type="ECO:0000256" key="10">
    <source>
        <dbReference type="ARBA" id="ARBA00044737"/>
    </source>
</evidence>
<dbReference type="InterPro" id="IPR036291">
    <property type="entry name" value="NAD(P)-bd_dom_sf"/>
</dbReference>
<comment type="catalytic activity">
    <reaction evidence="11">
        <text>sphinganine + NADP(+) = 3-oxosphinganine + NADPH + H(+)</text>
        <dbReference type="Rhea" id="RHEA:22640"/>
        <dbReference type="ChEBI" id="CHEBI:15378"/>
        <dbReference type="ChEBI" id="CHEBI:57783"/>
        <dbReference type="ChEBI" id="CHEBI:57817"/>
        <dbReference type="ChEBI" id="CHEBI:58299"/>
        <dbReference type="ChEBI" id="CHEBI:58349"/>
        <dbReference type="EC" id="1.1.1.102"/>
    </reaction>
    <physiologicalReaction direction="right-to-left" evidence="11">
        <dbReference type="Rhea" id="RHEA:22642"/>
    </physiologicalReaction>
</comment>
<dbReference type="GO" id="GO:0030148">
    <property type="term" value="P:sphingolipid biosynthetic process"/>
    <property type="evidence" value="ECO:0007669"/>
    <property type="project" value="InterPro"/>
</dbReference>
<keyword evidence="12" id="KW-0472">Membrane</keyword>
<evidence type="ECO:0000256" key="7">
    <source>
        <dbReference type="ARBA" id="ARBA00023002"/>
    </source>
</evidence>
<comment type="pathway">
    <text evidence="3">Sphingolipid metabolism.</text>
</comment>